<dbReference type="InterPro" id="IPR053712">
    <property type="entry name" value="Bac_CellDiv_Activator"/>
</dbReference>
<reference evidence="10" key="1">
    <citation type="submission" date="2020-07" db="EMBL/GenBank/DDBJ databases">
        <title>Huge and variable diversity of episymbiotic CPR bacteria and DPANN archaea in groundwater ecosystems.</title>
        <authorList>
            <person name="He C.Y."/>
            <person name="Keren R."/>
            <person name="Whittaker M."/>
            <person name="Farag I.F."/>
            <person name="Doudna J."/>
            <person name="Cate J.H.D."/>
            <person name="Banfield J.F."/>
        </authorList>
    </citation>
    <scope>NUCLEOTIDE SEQUENCE</scope>
    <source>
        <strain evidence="10">NC_groundwater_1482_Ag_S-0.65um_47_24</strain>
    </source>
</reference>
<evidence type="ECO:0000256" key="6">
    <source>
        <dbReference type="ARBA" id="ARBA00023306"/>
    </source>
</evidence>
<dbReference type="Proteomes" id="UP000772181">
    <property type="component" value="Unassembled WGS sequence"/>
</dbReference>
<evidence type="ECO:0000313" key="10">
    <source>
        <dbReference type="EMBL" id="MBI4595899.1"/>
    </source>
</evidence>
<protein>
    <recommendedName>
        <fullName evidence="2">Cell division protein ZapA</fullName>
    </recommendedName>
    <alternativeName>
        <fullName evidence="9">Z ring-associated protein ZapA</fullName>
    </alternativeName>
</protein>
<dbReference type="Pfam" id="PF05164">
    <property type="entry name" value="ZapA"/>
    <property type="match status" value="1"/>
</dbReference>
<proteinExistence type="predicted"/>
<evidence type="ECO:0000256" key="7">
    <source>
        <dbReference type="ARBA" id="ARBA00024910"/>
    </source>
</evidence>
<evidence type="ECO:0000256" key="3">
    <source>
        <dbReference type="ARBA" id="ARBA00022490"/>
    </source>
</evidence>
<evidence type="ECO:0000313" key="11">
    <source>
        <dbReference type="Proteomes" id="UP000772181"/>
    </source>
</evidence>
<evidence type="ECO:0000256" key="1">
    <source>
        <dbReference type="ARBA" id="ARBA00004496"/>
    </source>
</evidence>
<dbReference type="GO" id="GO:0032153">
    <property type="term" value="C:cell division site"/>
    <property type="evidence" value="ECO:0007669"/>
    <property type="project" value="TreeGrafter"/>
</dbReference>
<dbReference type="GO" id="GO:0030428">
    <property type="term" value="C:cell septum"/>
    <property type="evidence" value="ECO:0007669"/>
    <property type="project" value="TreeGrafter"/>
</dbReference>
<dbReference type="GO" id="GO:0000921">
    <property type="term" value="P:septin ring assembly"/>
    <property type="evidence" value="ECO:0007669"/>
    <property type="project" value="TreeGrafter"/>
</dbReference>
<dbReference type="InterPro" id="IPR007838">
    <property type="entry name" value="Cell_div_ZapA-like"/>
</dbReference>
<dbReference type="PANTHER" id="PTHR34981">
    <property type="entry name" value="CELL DIVISION PROTEIN ZAPA"/>
    <property type="match status" value="1"/>
</dbReference>
<comment type="function">
    <text evidence="7">Activator of cell division through the inhibition of FtsZ GTPase activity, therefore promoting FtsZ assembly into bundles of protofilaments necessary for the formation of the division Z ring. It is recruited early at mid-cell but it is not essential for cell division.</text>
</comment>
<name>A0A933GNC5_UNCTE</name>
<dbReference type="PANTHER" id="PTHR34981:SF1">
    <property type="entry name" value="CELL DIVISION PROTEIN ZAPA"/>
    <property type="match status" value="1"/>
</dbReference>
<dbReference type="GO" id="GO:0000917">
    <property type="term" value="P:division septum assembly"/>
    <property type="evidence" value="ECO:0007669"/>
    <property type="project" value="UniProtKB-KW"/>
</dbReference>
<keyword evidence="6" id="KW-0131">Cell cycle</keyword>
<dbReference type="GO" id="GO:0005829">
    <property type="term" value="C:cytosol"/>
    <property type="evidence" value="ECO:0007669"/>
    <property type="project" value="TreeGrafter"/>
</dbReference>
<dbReference type="InterPro" id="IPR036192">
    <property type="entry name" value="Cell_div_ZapA-like_sf"/>
</dbReference>
<dbReference type="GO" id="GO:0043093">
    <property type="term" value="P:FtsZ-dependent cytokinesis"/>
    <property type="evidence" value="ECO:0007669"/>
    <property type="project" value="TreeGrafter"/>
</dbReference>
<dbReference type="AlphaFoldDB" id="A0A933GNC5"/>
<dbReference type="Gene3D" id="6.10.250.790">
    <property type="match status" value="1"/>
</dbReference>
<dbReference type="SUPFAM" id="SSF102829">
    <property type="entry name" value="Cell division protein ZapA-like"/>
    <property type="match status" value="1"/>
</dbReference>
<evidence type="ECO:0000256" key="5">
    <source>
        <dbReference type="ARBA" id="ARBA00023210"/>
    </source>
</evidence>
<comment type="subunit">
    <text evidence="8">Homodimer. Interacts with FtsZ.</text>
</comment>
<accession>A0A933GNC5</accession>
<comment type="caution">
    <text evidence="10">The sequence shown here is derived from an EMBL/GenBank/DDBJ whole genome shotgun (WGS) entry which is preliminary data.</text>
</comment>
<keyword evidence="5" id="KW-0717">Septation</keyword>
<comment type="subcellular location">
    <subcellularLocation>
        <location evidence="1">Cytoplasm</location>
    </subcellularLocation>
</comment>
<keyword evidence="3" id="KW-0963">Cytoplasm</keyword>
<evidence type="ECO:0000256" key="4">
    <source>
        <dbReference type="ARBA" id="ARBA00022618"/>
    </source>
</evidence>
<keyword evidence="4 10" id="KW-0132">Cell division</keyword>
<dbReference type="EMBL" id="JACQWF010000267">
    <property type="protein sequence ID" value="MBI4595899.1"/>
    <property type="molecule type" value="Genomic_DNA"/>
</dbReference>
<sequence length="78" mass="8784">MISGEAEPEYVQRLGHYVDTKMREISEKTPTVSSLKVAILAALNISDELFKFKESMKNSNLAIDKKAEDLLSLLNKEI</sequence>
<evidence type="ECO:0000256" key="9">
    <source>
        <dbReference type="ARBA" id="ARBA00033158"/>
    </source>
</evidence>
<gene>
    <name evidence="10" type="ORF">HY730_05910</name>
</gene>
<evidence type="ECO:0000256" key="2">
    <source>
        <dbReference type="ARBA" id="ARBA00015195"/>
    </source>
</evidence>
<organism evidence="10 11">
    <name type="scientific">Tectimicrobiota bacterium</name>
    <dbReference type="NCBI Taxonomy" id="2528274"/>
    <lineage>
        <taxon>Bacteria</taxon>
        <taxon>Pseudomonadati</taxon>
        <taxon>Nitrospinota/Tectimicrobiota group</taxon>
        <taxon>Candidatus Tectimicrobiota</taxon>
    </lineage>
</organism>
<evidence type="ECO:0000256" key="8">
    <source>
        <dbReference type="ARBA" id="ARBA00026068"/>
    </source>
</evidence>